<feature type="domain" description="DUF7025" evidence="2">
    <location>
        <begin position="286"/>
        <end position="390"/>
    </location>
</feature>
<proteinExistence type="predicted"/>
<dbReference type="PANTHER" id="PTHR46411:SF2">
    <property type="entry name" value="AAA+ ATPASE DOMAIN-CONTAINING PROTEIN"/>
    <property type="match status" value="1"/>
</dbReference>
<keyword evidence="4" id="KW-1185">Reference proteome</keyword>
<evidence type="ECO:0000256" key="1">
    <source>
        <dbReference type="SAM" id="MobiDB-lite"/>
    </source>
</evidence>
<organism evidence="3 4">
    <name type="scientific">Talaromyces pinophilus</name>
    <name type="common">Penicillium pinophilum</name>
    <dbReference type="NCBI Taxonomy" id="128442"/>
    <lineage>
        <taxon>Eukaryota</taxon>
        <taxon>Fungi</taxon>
        <taxon>Dikarya</taxon>
        <taxon>Ascomycota</taxon>
        <taxon>Pezizomycotina</taxon>
        <taxon>Eurotiomycetes</taxon>
        <taxon>Eurotiomycetidae</taxon>
        <taxon>Eurotiales</taxon>
        <taxon>Trichocomaceae</taxon>
        <taxon>Talaromyces</taxon>
        <taxon>Talaromyces sect. Talaromyces</taxon>
    </lineage>
</organism>
<dbReference type="Pfam" id="PF22942">
    <property type="entry name" value="DUF7025"/>
    <property type="match status" value="1"/>
</dbReference>
<feature type="region of interest" description="Disordered" evidence="1">
    <location>
        <begin position="233"/>
        <end position="252"/>
    </location>
</feature>
<comment type="caution">
    <text evidence="3">The sequence shown here is derived from an EMBL/GenBank/DDBJ whole genome shotgun (WGS) entry which is preliminary data.</text>
</comment>
<dbReference type="AlphaFoldDB" id="A0A6V8HIC3"/>
<name>A0A6V8HIC3_TALPI</name>
<gene>
    <name evidence="3" type="ORF">TCE0_042r14582</name>
</gene>
<feature type="non-terminal residue" evidence="3">
    <location>
        <position position="592"/>
    </location>
</feature>
<protein>
    <recommendedName>
        <fullName evidence="2">DUF7025 domain-containing protein</fullName>
    </recommendedName>
</protein>
<evidence type="ECO:0000313" key="3">
    <source>
        <dbReference type="EMBL" id="GAM41452.1"/>
    </source>
</evidence>
<feature type="region of interest" description="Disordered" evidence="1">
    <location>
        <begin position="63"/>
        <end position="83"/>
    </location>
</feature>
<accession>A0A6V8HIC3</accession>
<sequence length="592" mass="68207">MLSIAQEHLEIFSKTLNIVESTERGLGSTTDELSVQRRNLMRSLASELMRLEKLEEVLNIQVDDDDQPTDNSSEGISDGAIDGNIVSGCSEPPRCTSELKLAPWASIPKRIESAHPAIYVLVGQPGPDNIKQPGRIGEETSTCDPVEVPQELPVGRCELPELIVMKSMRLVNYIDFNIHNGSLSWYEDSDENVQFVILRPFKMLAFFNDEIRNHLIELEQVRKSIKSMTEDEYDEDWRSNPPTDAYIPGKKIDPSSQTVPELTGLIKDFRTLIRFMDHYIMPAISRRPDEHVYFSDLWYTFPAGSLIYIKNKNVPQKIWKVIQRTGGRPLQQPPGSRRLRSSSKLSQFVIDCYYIDFDGNRYIPVFHRIIFDPFDGLEPVTNLPACPLQAAETGGYIDSDAMVNRGRDFIECTRPTHRDYTGRNQLQKPNGEELISSDTILPDNASRYSEWIDSEVMVDMERALHEVPNWRPSASEYVAFQDESDLGPYEHVDNDRVWDRKTTDRLMDIETEKWQRWDRDHPPTEREDLLLLPGRVFAFVFRTRKWACIRLGKDQGGEGMLRKRRPRPTPWNDLELPDGHKNLVQSLIESHM</sequence>
<dbReference type="EMBL" id="DF933838">
    <property type="protein sequence ID" value="GAM41452.1"/>
    <property type="molecule type" value="Genomic_DNA"/>
</dbReference>
<dbReference type="PANTHER" id="PTHR46411">
    <property type="entry name" value="FAMILY ATPASE, PUTATIVE-RELATED"/>
    <property type="match status" value="1"/>
</dbReference>
<evidence type="ECO:0000259" key="2">
    <source>
        <dbReference type="Pfam" id="PF22942"/>
    </source>
</evidence>
<evidence type="ECO:0000313" key="4">
    <source>
        <dbReference type="Proteomes" id="UP000053095"/>
    </source>
</evidence>
<dbReference type="InterPro" id="IPR054289">
    <property type="entry name" value="DUF7025"/>
</dbReference>
<reference evidence="4" key="1">
    <citation type="journal article" date="2015" name="Genome Announc.">
        <title>Draft genome sequence of Talaromyces cellulolyticus strain Y-94, a source of lignocellulosic biomass-degrading enzymes.</title>
        <authorList>
            <person name="Fujii T."/>
            <person name="Koike H."/>
            <person name="Sawayama S."/>
            <person name="Yano S."/>
            <person name="Inoue H."/>
        </authorList>
    </citation>
    <scope>NUCLEOTIDE SEQUENCE [LARGE SCALE GENOMIC DNA]</scope>
    <source>
        <strain evidence="4">Y-94</strain>
    </source>
</reference>
<feature type="region of interest" description="Disordered" evidence="1">
    <location>
        <begin position="557"/>
        <end position="578"/>
    </location>
</feature>
<dbReference type="Proteomes" id="UP000053095">
    <property type="component" value="Unassembled WGS sequence"/>
</dbReference>